<evidence type="ECO:0000256" key="1">
    <source>
        <dbReference type="ARBA" id="ARBA00007951"/>
    </source>
</evidence>
<evidence type="ECO:0000256" key="3">
    <source>
        <dbReference type="ARBA" id="ARBA00022729"/>
    </source>
</evidence>
<reference evidence="8 9" key="1">
    <citation type="submission" date="2019-02" db="EMBL/GenBank/DDBJ databases">
        <title>Deep-cultivation of Planctomycetes and their phenomic and genomic characterization uncovers novel biology.</title>
        <authorList>
            <person name="Wiegand S."/>
            <person name="Jogler M."/>
            <person name="Boedeker C."/>
            <person name="Pinto D."/>
            <person name="Vollmers J."/>
            <person name="Rivas-Marin E."/>
            <person name="Kohn T."/>
            <person name="Peeters S.H."/>
            <person name="Heuer A."/>
            <person name="Rast P."/>
            <person name="Oberbeckmann S."/>
            <person name="Bunk B."/>
            <person name="Jeske O."/>
            <person name="Meyerdierks A."/>
            <person name="Storesund J.E."/>
            <person name="Kallscheuer N."/>
            <person name="Luecker S."/>
            <person name="Lage O.M."/>
            <person name="Pohl T."/>
            <person name="Merkel B.J."/>
            <person name="Hornburger P."/>
            <person name="Mueller R.-W."/>
            <person name="Bruemmer F."/>
            <person name="Labrenz M."/>
            <person name="Spormann A.M."/>
            <person name="Op Den Camp H."/>
            <person name="Overmann J."/>
            <person name="Amann R."/>
            <person name="Jetten M.S.M."/>
            <person name="Mascher T."/>
            <person name="Medema M.H."/>
            <person name="Devos D.P."/>
            <person name="Kaster A.-K."/>
            <person name="Ovreas L."/>
            <person name="Rohde M."/>
            <person name="Galperin M.Y."/>
            <person name="Jogler C."/>
        </authorList>
    </citation>
    <scope>NUCLEOTIDE SEQUENCE [LARGE SCALE GENOMIC DNA]</scope>
    <source>
        <strain evidence="8 9">Poly41</strain>
    </source>
</reference>
<dbReference type="PANTHER" id="PTHR10030">
    <property type="entry name" value="ALPHA-L-FUCOSIDASE"/>
    <property type="match status" value="1"/>
</dbReference>
<feature type="chain" id="PRO_5023069135" description="alpha-L-fucosidase" evidence="6">
    <location>
        <begin position="21"/>
        <end position="718"/>
    </location>
</feature>
<dbReference type="AlphaFoldDB" id="A0A5C6DWU6"/>
<dbReference type="OrthoDB" id="107551at2"/>
<dbReference type="GO" id="GO:0016139">
    <property type="term" value="P:glycoside catabolic process"/>
    <property type="evidence" value="ECO:0007669"/>
    <property type="project" value="TreeGrafter"/>
</dbReference>
<dbReference type="PROSITE" id="PS50022">
    <property type="entry name" value="FA58C_3"/>
    <property type="match status" value="1"/>
</dbReference>
<comment type="similarity">
    <text evidence="1">Belongs to the glycosyl hydrolase 29 family.</text>
</comment>
<keyword evidence="5" id="KW-0326">Glycosidase</keyword>
<evidence type="ECO:0000256" key="5">
    <source>
        <dbReference type="ARBA" id="ARBA00023295"/>
    </source>
</evidence>
<dbReference type="InterPro" id="IPR057739">
    <property type="entry name" value="Glyco_hydro_29_N"/>
</dbReference>
<dbReference type="EC" id="3.2.1.51" evidence="2"/>
<keyword evidence="4" id="KW-0378">Hydrolase</keyword>
<dbReference type="Gene3D" id="3.20.20.80">
    <property type="entry name" value="Glycosidases"/>
    <property type="match status" value="1"/>
</dbReference>
<dbReference type="SUPFAM" id="SSF49785">
    <property type="entry name" value="Galactose-binding domain-like"/>
    <property type="match status" value="1"/>
</dbReference>
<evidence type="ECO:0000256" key="4">
    <source>
        <dbReference type="ARBA" id="ARBA00022801"/>
    </source>
</evidence>
<evidence type="ECO:0000313" key="8">
    <source>
        <dbReference type="EMBL" id="TWU40865.1"/>
    </source>
</evidence>
<dbReference type="PANTHER" id="PTHR10030:SF37">
    <property type="entry name" value="ALPHA-L-FUCOSIDASE-RELATED"/>
    <property type="match status" value="1"/>
</dbReference>
<sequence precursor="true">MKLEFLAFVSLVLMPPVVLATEPPEPLLPVPTERQLRWHEMEYYGFVHYTTNTFTGLEWGYGDESPEIFNPSDADANQWASVAKRCGMKGLILTAKHHDGFCLWPSQFTEHSVKASPYQQGQGDVVNELAEACRQQGIRMGLYLSPWDRNHAEYGSTEYITYYRNQLRELMTNYGPLFEVWFDGANGGDGFYGGAREKRKIDSDTYYDWDNTWAIVRELQPMAVMFSDAGPDIRWVGNESGTGSETNWAMLRRAEFSPGRADRSALQTGQIDGTHWLPAEVDVSIRPGWFYHAEEDDQVKSLERLIDIYYSSIGNGANLLLNIPPDRRGRFHEKDVERLMQFGRVIEQTFKADLALGASVTATNVRGQDDAFGAAKLTDGDRNSYWAADDQVTTAELVLHFEKPTEFDRIRIQEYIPLGQRVQQFAVDAELDHVWQEIASGTTIGPRRVLRVAPITAEAVRIRIKQSRACPTLSTMELYKAPQDIERVANQNSYFLIGNSLTWDTRPTLLDGDVQFHVDCGKSLPYIRDHFESPCVKESTLWPEALAKKQYDAIVVQPHYGSTLDEDEKVIGEWVKMQPNAMVVLHSGWAKQGTRELEFNNTEADGLMKHSTAYLNALTDRLKKRYPKQTFRQTYATELLAKVAADIKSGDAPFASISELYRDEIHMTHGAGRYLMHNAMRTALGQPKSNQGFESLQREQKAYLDETLVWHQNRYPSD</sequence>
<dbReference type="Proteomes" id="UP000319143">
    <property type="component" value="Unassembled WGS sequence"/>
</dbReference>
<evidence type="ECO:0000256" key="2">
    <source>
        <dbReference type="ARBA" id="ARBA00012662"/>
    </source>
</evidence>
<dbReference type="InterPro" id="IPR000421">
    <property type="entry name" value="FA58C"/>
</dbReference>
<dbReference type="InterPro" id="IPR008979">
    <property type="entry name" value="Galactose-bd-like_sf"/>
</dbReference>
<dbReference type="EMBL" id="SJPV01000002">
    <property type="protein sequence ID" value="TWU40865.1"/>
    <property type="molecule type" value="Genomic_DNA"/>
</dbReference>
<dbReference type="SMART" id="SM00812">
    <property type="entry name" value="Alpha_L_fucos"/>
    <property type="match status" value="1"/>
</dbReference>
<dbReference type="GO" id="GO:0006004">
    <property type="term" value="P:fucose metabolic process"/>
    <property type="evidence" value="ECO:0007669"/>
    <property type="project" value="TreeGrafter"/>
</dbReference>
<organism evidence="8 9">
    <name type="scientific">Novipirellula artificiosorum</name>
    <dbReference type="NCBI Taxonomy" id="2528016"/>
    <lineage>
        <taxon>Bacteria</taxon>
        <taxon>Pseudomonadati</taxon>
        <taxon>Planctomycetota</taxon>
        <taxon>Planctomycetia</taxon>
        <taxon>Pirellulales</taxon>
        <taxon>Pirellulaceae</taxon>
        <taxon>Novipirellula</taxon>
    </lineage>
</organism>
<dbReference type="FunFam" id="3.20.20.80:FF:000052">
    <property type="entry name" value="Putative alpha-L-fucosidase 1"/>
    <property type="match status" value="1"/>
</dbReference>
<dbReference type="RefSeq" id="WP_146525396.1">
    <property type="nucleotide sequence ID" value="NZ_SJPV01000002.1"/>
</dbReference>
<gene>
    <name evidence="8" type="ORF">Poly41_17000</name>
</gene>
<evidence type="ECO:0000259" key="7">
    <source>
        <dbReference type="PROSITE" id="PS50022"/>
    </source>
</evidence>
<dbReference type="Gene3D" id="2.60.120.260">
    <property type="entry name" value="Galactose-binding domain-like"/>
    <property type="match status" value="1"/>
</dbReference>
<dbReference type="GO" id="GO:0004560">
    <property type="term" value="F:alpha-L-fucosidase activity"/>
    <property type="evidence" value="ECO:0007669"/>
    <property type="project" value="InterPro"/>
</dbReference>
<dbReference type="Pfam" id="PF01120">
    <property type="entry name" value="Alpha_L_fucos"/>
    <property type="match status" value="1"/>
</dbReference>
<proteinExistence type="inferred from homology"/>
<keyword evidence="3 6" id="KW-0732">Signal</keyword>
<evidence type="ECO:0000256" key="6">
    <source>
        <dbReference type="SAM" id="SignalP"/>
    </source>
</evidence>
<keyword evidence="9" id="KW-1185">Reference proteome</keyword>
<comment type="caution">
    <text evidence="8">The sequence shown here is derived from an EMBL/GenBank/DDBJ whole genome shotgun (WGS) entry which is preliminary data.</text>
</comment>
<dbReference type="GO" id="GO:0016788">
    <property type="term" value="F:hydrolase activity, acting on ester bonds"/>
    <property type="evidence" value="ECO:0007669"/>
    <property type="project" value="UniProtKB-ARBA"/>
</dbReference>
<dbReference type="InterPro" id="IPR000933">
    <property type="entry name" value="Glyco_hydro_29"/>
</dbReference>
<dbReference type="InterPro" id="IPR017853">
    <property type="entry name" value="GH"/>
</dbReference>
<name>A0A5C6DWU6_9BACT</name>
<evidence type="ECO:0000313" key="9">
    <source>
        <dbReference type="Proteomes" id="UP000319143"/>
    </source>
</evidence>
<feature type="signal peptide" evidence="6">
    <location>
        <begin position="1"/>
        <end position="20"/>
    </location>
</feature>
<feature type="domain" description="F5/8 type C" evidence="7">
    <location>
        <begin position="343"/>
        <end position="481"/>
    </location>
</feature>
<dbReference type="Gene3D" id="3.40.50.1110">
    <property type="entry name" value="SGNH hydrolase"/>
    <property type="match status" value="1"/>
</dbReference>
<dbReference type="SUPFAM" id="SSF51445">
    <property type="entry name" value="(Trans)glycosidases"/>
    <property type="match status" value="1"/>
</dbReference>
<dbReference type="InterPro" id="IPR036514">
    <property type="entry name" value="SGNH_hydro_sf"/>
</dbReference>
<protein>
    <recommendedName>
        <fullName evidence="2">alpha-L-fucosidase</fullName>
        <ecNumber evidence="2">3.2.1.51</ecNumber>
    </recommendedName>
</protein>
<dbReference type="Pfam" id="PF00754">
    <property type="entry name" value="F5_F8_type_C"/>
    <property type="match status" value="1"/>
</dbReference>
<dbReference type="GO" id="GO:0005764">
    <property type="term" value="C:lysosome"/>
    <property type="evidence" value="ECO:0007669"/>
    <property type="project" value="TreeGrafter"/>
</dbReference>
<accession>A0A5C6DWU6</accession>